<organism evidence="1 2">
    <name type="scientific">Rangifer tarandus platyrhynchus</name>
    <name type="common">Svalbard reindeer</name>
    <dbReference type="NCBI Taxonomy" id="3082113"/>
    <lineage>
        <taxon>Eukaryota</taxon>
        <taxon>Metazoa</taxon>
        <taxon>Chordata</taxon>
        <taxon>Craniata</taxon>
        <taxon>Vertebrata</taxon>
        <taxon>Euteleostomi</taxon>
        <taxon>Mammalia</taxon>
        <taxon>Eutheria</taxon>
        <taxon>Laurasiatheria</taxon>
        <taxon>Artiodactyla</taxon>
        <taxon>Ruminantia</taxon>
        <taxon>Pecora</taxon>
        <taxon>Cervidae</taxon>
        <taxon>Odocoileinae</taxon>
        <taxon>Rangifer</taxon>
    </lineage>
</organism>
<dbReference type="EMBL" id="OX596095">
    <property type="protein sequence ID" value="CAM9490592.1"/>
    <property type="molecule type" value="Genomic_DNA"/>
</dbReference>
<reference evidence="1" key="2">
    <citation type="submission" date="2025-03" db="EMBL/GenBank/DDBJ databases">
        <authorList>
            <consortium name="ELIXIR-Norway"/>
            <consortium name="Elixir Norway"/>
        </authorList>
    </citation>
    <scope>NUCLEOTIDE SEQUENCE</scope>
</reference>
<sequence>MKPKGSSFRPGWIQVLREQQVEAICQLSVWLSSALAAPGAPSMERPLENSVGGHQARNPRCRGALAFQGPPKSQDSCCLATLVMCTAPTFPWWFLTSHTWDSQPSWSPGTVSAPGPTGVKGGGSQRKSRSCCHQKKALGLGSERPWACSGVYVFPGAQSRAQERKRRWKRAGCSLSLPEGQPPVLACFPEAHFPHDLGGWVQVPLPSLLPLPSLSHFLGSKRATSSSSCAPHTEHTAGATVCFGLRSAQSSSFPRLIGALPRCTTRQVSPLYSSSRDSGWAGLALFPSGLWAAGPVSAPLWSPVGSGSPSTVLLISFSLSPSITLGPASKLWPGSHATRDASPPWAIVLLSSAPAPTPLKAPHG</sequence>
<evidence type="ECO:0000313" key="2">
    <source>
        <dbReference type="Proteomes" id="UP001162501"/>
    </source>
</evidence>
<dbReference type="Proteomes" id="UP001162501">
    <property type="component" value="Chromosome 11"/>
</dbReference>
<name>A0AC59Y8Y7_RANTA</name>
<accession>A0AC59Y8Y7</accession>
<proteinExistence type="predicted"/>
<protein>
    <submittedName>
        <fullName evidence="1">Uncharacterized protein</fullName>
    </submittedName>
</protein>
<evidence type="ECO:0000313" key="1">
    <source>
        <dbReference type="EMBL" id="CAM9490592.1"/>
    </source>
</evidence>
<gene>
    <name evidence="1" type="ORF">MRATA1EN22A_LOCUS3251</name>
</gene>
<reference evidence="1" key="1">
    <citation type="submission" date="2023-05" db="EMBL/GenBank/DDBJ databases">
        <authorList>
            <consortium name="ELIXIR-Norway"/>
        </authorList>
    </citation>
    <scope>NUCLEOTIDE SEQUENCE</scope>
</reference>